<dbReference type="PANTHER" id="PTHR11748:SF111">
    <property type="entry name" value="D-LACTATE DEHYDROGENASE, MITOCHONDRIAL-RELATED"/>
    <property type="match status" value="1"/>
</dbReference>
<gene>
    <name evidence="13" type="ORF">I7412_10425</name>
</gene>
<dbReference type="EC" id="1.1.2.4" evidence="10"/>
<dbReference type="SUPFAM" id="SSF56176">
    <property type="entry name" value="FAD-binding/transporter-associated domain-like"/>
    <property type="match status" value="1"/>
</dbReference>
<evidence type="ECO:0000256" key="7">
    <source>
        <dbReference type="ARBA" id="ARBA00023002"/>
    </source>
</evidence>
<dbReference type="PROSITE" id="PS51379">
    <property type="entry name" value="4FE4S_FER_2"/>
    <property type="match status" value="1"/>
</dbReference>
<keyword evidence="7" id="KW-0560">Oxidoreductase</keyword>
<evidence type="ECO:0000256" key="5">
    <source>
        <dbReference type="ARBA" id="ARBA00022827"/>
    </source>
</evidence>
<dbReference type="SUPFAM" id="SSF55103">
    <property type="entry name" value="FAD-linked oxidases, C-terminal domain"/>
    <property type="match status" value="1"/>
</dbReference>
<dbReference type="GO" id="GO:0051536">
    <property type="term" value="F:iron-sulfur cluster binding"/>
    <property type="evidence" value="ECO:0007669"/>
    <property type="project" value="UniProtKB-KW"/>
</dbReference>
<dbReference type="InterPro" id="IPR009051">
    <property type="entry name" value="Helical_ferredxn"/>
</dbReference>
<dbReference type="GO" id="GO:1903457">
    <property type="term" value="P:lactate catabolic process"/>
    <property type="evidence" value="ECO:0007669"/>
    <property type="project" value="TreeGrafter"/>
</dbReference>
<dbReference type="Proteomes" id="UP000604475">
    <property type="component" value="Unassembled WGS sequence"/>
</dbReference>
<keyword evidence="9" id="KW-0411">Iron-sulfur</keyword>
<feature type="domain" description="FAD-binding PCMH-type" evidence="12">
    <location>
        <begin position="68"/>
        <end position="296"/>
    </location>
</feature>
<keyword evidence="6" id="KW-0809">Transit peptide</keyword>
<evidence type="ECO:0000256" key="2">
    <source>
        <dbReference type="ARBA" id="ARBA00008000"/>
    </source>
</evidence>
<dbReference type="Pfam" id="PF02754">
    <property type="entry name" value="CCG"/>
    <property type="match status" value="1"/>
</dbReference>
<dbReference type="PANTHER" id="PTHR11748">
    <property type="entry name" value="D-LACTATE DEHYDROGENASE"/>
    <property type="match status" value="1"/>
</dbReference>
<dbReference type="InterPro" id="IPR016169">
    <property type="entry name" value="FAD-bd_PCMH_sub2"/>
</dbReference>
<evidence type="ECO:0000259" key="12">
    <source>
        <dbReference type="PROSITE" id="PS51387"/>
    </source>
</evidence>
<keyword evidence="5" id="KW-0274">FAD</keyword>
<dbReference type="InterPro" id="IPR017896">
    <property type="entry name" value="4Fe4S_Fe-S-bd"/>
</dbReference>
<dbReference type="Pfam" id="PF02913">
    <property type="entry name" value="FAD-oxidase_C"/>
    <property type="match status" value="1"/>
</dbReference>
<comment type="caution">
    <text evidence="13">The sequence shown here is derived from an EMBL/GenBank/DDBJ whole genome shotgun (WGS) entry which is preliminary data.</text>
</comment>
<sequence length="975" mass="104890">MSRTDRRGRRLIAARRHAHDQSYGSSPLDGDPLSVDSRLVAALDQAAPGRVAARASDRLAFAHDASHYLLVPRAVVAPADADQVAALLRTSAATGVPLTFRSGGTSLSGQATAGGVLVDTRRDFRAIEVLDDGARVRVQPGATVRAVNSRLAQYGRRLGPDPASESACTIGGVVANNSSGMSCGVERNTYQTLESAILVLPSGTVVDTSAPDADQRLRTLEPRIHAGLARLRDRVRGNPASMATIRRLYTLKNTMGYSVNSFADHLRPLDILTHLVIGSEGTLAFVAEATFRTVPAHPHAATALLVLPDLAVATAALPELVATGFTVIELLDATSLRVAQRDPSAPEQLRNLAVRGHAALLVEHQQPTAEQLRERVEDSDTVLSALPLVTEQTRNVLSSDPRTRAALWRIRKGLYAAVAGARPSGTTALLEDIAVLVDNLMATCQELNVLFGRHDYGDSVIFGHARDGNIHFLLNEDFDRPELVRRYLSFTEDMVDLVLGQGGTLKAEHGTGRIMAPFVRRQYGDELYDVMREVKRLIDPNGLLNPGTLLDEDPAAHIRHLKSTPTVEAEVDRCVECGYCEPVCPSKDLTTSPRQRIVLRREIARARTIGDFELLRRLEREYRYDAVETCAVDGMCQTACPVLIDTGDLTRRLRAESRGPVEQAAWKVAARHWDGGTRTAAAALTAARSVPAPLPRQVSAVARALLGADDVPAWSADLPRGGTRRRPGATAAAQAVYFPSCVSTMFGPATGVRDAFLALCGRAGIPVRIPDEIASLCCGTPWKSKGLNAGHAAMHARVVPILRRESDNGALCVVVDAASCTEGLQQQLANEGVRVVDAVDFVDGVVLPALPAARRIPSVVVHPTCSSTRLGLNPALERVAAAIAEDVLWPEEWSCCAFAGDRGLLHPELTASATAAEARAVRGYDATAHVSLNRTCELGMTRATGRTYQHILEVLERVTRPRQDPPARSHPTGQR</sequence>
<evidence type="ECO:0000259" key="11">
    <source>
        <dbReference type="PROSITE" id="PS51379"/>
    </source>
</evidence>
<dbReference type="InterPro" id="IPR016171">
    <property type="entry name" value="Vanillyl_alc_oxidase_C-sub2"/>
</dbReference>
<dbReference type="Gene3D" id="1.10.45.10">
    <property type="entry name" value="Vanillyl-alcohol Oxidase, Chain A, domain 4"/>
    <property type="match status" value="1"/>
</dbReference>
<keyword evidence="14" id="KW-1185">Reference proteome</keyword>
<dbReference type="InterPro" id="IPR004017">
    <property type="entry name" value="Cys_rich_dom"/>
</dbReference>
<dbReference type="Gene3D" id="1.10.1060.10">
    <property type="entry name" value="Alpha-helical ferredoxin"/>
    <property type="match status" value="1"/>
</dbReference>
<evidence type="ECO:0000313" key="13">
    <source>
        <dbReference type="EMBL" id="MBL7627577.1"/>
    </source>
</evidence>
<reference evidence="13" key="1">
    <citation type="submission" date="2020-12" db="EMBL/GenBank/DDBJ databases">
        <title>Genomic characterization of non-nitrogen-fixing Frankia strains.</title>
        <authorList>
            <person name="Carlos-Shanley C."/>
            <person name="Guerra T."/>
            <person name="Hahn D."/>
        </authorList>
    </citation>
    <scope>NUCLEOTIDE SEQUENCE</scope>
    <source>
        <strain evidence="13">CN6</strain>
    </source>
</reference>
<accession>A0A937RC67</accession>
<organism evidence="13 14">
    <name type="scientific">Frankia nepalensis</name>
    <dbReference type="NCBI Taxonomy" id="1836974"/>
    <lineage>
        <taxon>Bacteria</taxon>
        <taxon>Bacillati</taxon>
        <taxon>Actinomycetota</taxon>
        <taxon>Actinomycetes</taxon>
        <taxon>Frankiales</taxon>
        <taxon>Frankiaceae</taxon>
        <taxon>Frankia</taxon>
    </lineage>
</organism>
<evidence type="ECO:0000256" key="3">
    <source>
        <dbReference type="ARBA" id="ARBA00022630"/>
    </source>
</evidence>
<dbReference type="AlphaFoldDB" id="A0A937RC67"/>
<evidence type="ECO:0000313" key="14">
    <source>
        <dbReference type="Proteomes" id="UP000604475"/>
    </source>
</evidence>
<keyword evidence="8" id="KW-0408">Iron</keyword>
<dbReference type="Pfam" id="PF13183">
    <property type="entry name" value="Fer4_8"/>
    <property type="match status" value="1"/>
</dbReference>
<dbReference type="GO" id="GO:0071949">
    <property type="term" value="F:FAD binding"/>
    <property type="evidence" value="ECO:0007669"/>
    <property type="project" value="InterPro"/>
</dbReference>
<evidence type="ECO:0000256" key="6">
    <source>
        <dbReference type="ARBA" id="ARBA00022946"/>
    </source>
</evidence>
<dbReference type="GO" id="GO:0046872">
    <property type="term" value="F:metal ion binding"/>
    <property type="evidence" value="ECO:0007669"/>
    <property type="project" value="UniProtKB-KW"/>
</dbReference>
<dbReference type="PROSITE" id="PS51387">
    <property type="entry name" value="FAD_PCMH"/>
    <property type="match status" value="1"/>
</dbReference>
<dbReference type="SUPFAM" id="SSF46548">
    <property type="entry name" value="alpha-helical ferredoxin"/>
    <property type="match status" value="1"/>
</dbReference>
<dbReference type="InterPro" id="IPR017900">
    <property type="entry name" value="4Fe4S_Fe_S_CS"/>
</dbReference>
<dbReference type="Gene3D" id="3.30.70.2740">
    <property type="match status" value="1"/>
</dbReference>
<name>A0A937RC67_9ACTN</name>
<dbReference type="EMBL" id="JAEACQ010000162">
    <property type="protein sequence ID" value="MBL7627577.1"/>
    <property type="molecule type" value="Genomic_DNA"/>
</dbReference>
<dbReference type="GO" id="GO:0008720">
    <property type="term" value="F:D-lactate dehydrogenase (NAD+) activity"/>
    <property type="evidence" value="ECO:0007669"/>
    <property type="project" value="TreeGrafter"/>
</dbReference>
<dbReference type="InterPro" id="IPR016164">
    <property type="entry name" value="FAD-linked_Oxase-like_C"/>
</dbReference>
<comment type="similarity">
    <text evidence="2">Belongs to the FAD-binding oxidoreductase/transferase type 4 family.</text>
</comment>
<evidence type="ECO:0000256" key="4">
    <source>
        <dbReference type="ARBA" id="ARBA00022723"/>
    </source>
</evidence>
<protein>
    <recommendedName>
        <fullName evidence="10">D-lactate dehydrogenase (cytochrome)</fullName>
        <ecNumber evidence="10">1.1.2.4</ecNumber>
    </recommendedName>
</protein>
<dbReference type="InterPro" id="IPR004113">
    <property type="entry name" value="FAD-bd_oxidored_4_C"/>
</dbReference>
<proteinExistence type="inferred from homology"/>
<evidence type="ECO:0000256" key="9">
    <source>
        <dbReference type="ARBA" id="ARBA00023014"/>
    </source>
</evidence>
<dbReference type="Gene3D" id="3.30.465.10">
    <property type="match status" value="1"/>
</dbReference>
<dbReference type="InterPro" id="IPR006094">
    <property type="entry name" value="Oxid_FAD_bind_N"/>
</dbReference>
<evidence type="ECO:0000256" key="1">
    <source>
        <dbReference type="ARBA" id="ARBA00001974"/>
    </source>
</evidence>
<feature type="domain" description="4Fe-4S ferredoxin-type" evidence="11">
    <location>
        <begin position="565"/>
        <end position="594"/>
    </location>
</feature>
<dbReference type="PROSITE" id="PS00198">
    <property type="entry name" value="4FE4S_FER_1"/>
    <property type="match status" value="1"/>
</dbReference>
<dbReference type="Gene3D" id="3.30.43.10">
    <property type="entry name" value="Uridine Diphospho-n-acetylenolpyruvylglucosamine Reductase, domain 2"/>
    <property type="match status" value="1"/>
</dbReference>
<evidence type="ECO:0000256" key="10">
    <source>
        <dbReference type="ARBA" id="ARBA00038897"/>
    </source>
</evidence>
<dbReference type="InterPro" id="IPR016167">
    <property type="entry name" value="FAD-bd_PCMH_sub1"/>
</dbReference>
<dbReference type="Pfam" id="PF01565">
    <property type="entry name" value="FAD_binding_4"/>
    <property type="match status" value="1"/>
</dbReference>
<dbReference type="GO" id="GO:0004458">
    <property type="term" value="F:D-lactate dehydrogenase (cytochrome) activity"/>
    <property type="evidence" value="ECO:0007669"/>
    <property type="project" value="UniProtKB-EC"/>
</dbReference>
<keyword evidence="4" id="KW-0479">Metal-binding</keyword>
<dbReference type="InterPro" id="IPR016166">
    <property type="entry name" value="FAD-bd_PCMH"/>
</dbReference>
<dbReference type="InterPro" id="IPR036318">
    <property type="entry name" value="FAD-bd_PCMH-like_sf"/>
</dbReference>
<evidence type="ECO:0000256" key="8">
    <source>
        <dbReference type="ARBA" id="ARBA00023004"/>
    </source>
</evidence>
<keyword evidence="3" id="KW-0285">Flavoprotein</keyword>
<comment type="cofactor">
    <cofactor evidence="1">
        <name>FAD</name>
        <dbReference type="ChEBI" id="CHEBI:57692"/>
    </cofactor>
</comment>